<protein>
    <recommendedName>
        <fullName evidence="1">Serine aminopeptidase S33 domain-containing protein</fullName>
    </recommendedName>
</protein>
<evidence type="ECO:0000259" key="1">
    <source>
        <dbReference type="Pfam" id="PF12146"/>
    </source>
</evidence>
<organism evidence="2 3">
    <name type="scientific">Gnathostoma spinigerum</name>
    <dbReference type="NCBI Taxonomy" id="75299"/>
    <lineage>
        <taxon>Eukaryota</taxon>
        <taxon>Metazoa</taxon>
        <taxon>Ecdysozoa</taxon>
        <taxon>Nematoda</taxon>
        <taxon>Chromadorea</taxon>
        <taxon>Rhabditida</taxon>
        <taxon>Spirurina</taxon>
        <taxon>Gnathostomatomorpha</taxon>
        <taxon>Gnathostomatoidea</taxon>
        <taxon>Gnathostomatidae</taxon>
        <taxon>Gnathostoma</taxon>
    </lineage>
</organism>
<reference evidence="2 3" key="1">
    <citation type="submission" date="2024-08" db="EMBL/GenBank/DDBJ databases">
        <title>Gnathostoma spinigerum genome.</title>
        <authorList>
            <person name="Gonzalez-Bertolin B."/>
            <person name="Monzon S."/>
            <person name="Zaballos A."/>
            <person name="Jimenez P."/>
            <person name="Dekumyoy P."/>
            <person name="Varona S."/>
            <person name="Cuesta I."/>
            <person name="Sumanam S."/>
            <person name="Adisakwattana P."/>
            <person name="Gasser R.B."/>
            <person name="Hernandez-Gonzalez A."/>
            <person name="Young N.D."/>
            <person name="Perteguer M.J."/>
        </authorList>
    </citation>
    <scope>NUCLEOTIDE SEQUENCE [LARGE SCALE GENOMIC DNA]</scope>
    <source>
        <strain evidence="2">AL3</strain>
        <tissue evidence="2">Liver</tissue>
    </source>
</reference>
<dbReference type="InterPro" id="IPR029058">
    <property type="entry name" value="AB_hydrolase_fold"/>
</dbReference>
<proteinExistence type="predicted"/>
<sequence length="316" mass="35492">MQAIGLVCYIVCPPIPECISRKLAFHPPPKGYSYVLRCTDHSGNCIETTKIKKAIKYASVKVKPKKLFSFCSPSMERIETTILKTQRNSLIVSVWVKNRIHLTTKNRREKNLVLIFSQPNSSDLGCYVQPMGMNLRWLSDVLDMDVYAYDYTGYGISSGRATEKNMYSDIQAVYGHVLKTRGPNVKIALLGYSIGTVPTSFMAATHPTNLAGVVLVAPLTSGLRLFCNKPEQTTPCCLDRFKSYERAADIEVPVLICHGGKDNVIPIAHGLQLQQRLKRAVEPVIVEDADHLSIFSGRYLSVFHRIRDFLHRETDI</sequence>
<gene>
    <name evidence="2" type="ORF">AB6A40_005669</name>
</gene>
<keyword evidence="3" id="KW-1185">Reference proteome</keyword>
<dbReference type="Gene3D" id="3.40.50.1820">
    <property type="entry name" value="alpha/beta hydrolase"/>
    <property type="match status" value="1"/>
</dbReference>
<dbReference type="PANTHER" id="PTHR12277">
    <property type="entry name" value="ALPHA/BETA HYDROLASE DOMAIN-CONTAINING PROTEIN"/>
    <property type="match status" value="1"/>
</dbReference>
<dbReference type="Proteomes" id="UP001608902">
    <property type="component" value="Unassembled WGS sequence"/>
</dbReference>
<evidence type="ECO:0000313" key="3">
    <source>
        <dbReference type="Proteomes" id="UP001608902"/>
    </source>
</evidence>
<evidence type="ECO:0000313" key="2">
    <source>
        <dbReference type="EMBL" id="MFH4978960.1"/>
    </source>
</evidence>
<dbReference type="SUPFAM" id="SSF53474">
    <property type="entry name" value="alpha/beta-Hydrolases"/>
    <property type="match status" value="1"/>
</dbReference>
<feature type="domain" description="Serine aminopeptidase S33" evidence="1">
    <location>
        <begin position="143"/>
        <end position="220"/>
    </location>
</feature>
<dbReference type="PANTHER" id="PTHR12277:SF39">
    <property type="entry name" value="SERINE AMINOPEPTIDASE S33 DOMAIN-CONTAINING PROTEIN"/>
    <property type="match status" value="1"/>
</dbReference>
<comment type="caution">
    <text evidence="2">The sequence shown here is derived from an EMBL/GenBank/DDBJ whole genome shotgun (WGS) entry which is preliminary data.</text>
</comment>
<dbReference type="Pfam" id="PF12146">
    <property type="entry name" value="Hydrolase_4"/>
    <property type="match status" value="1"/>
</dbReference>
<accession>A0ABD6ERS1</accession>
<dbReference type="InterPro" id="IPR022742">
    <property type="entry name" value="Hydrolase_4"/>
</dbReference>
<dbReference type="EMBL" id="JBGFUD010003702">
    <property type="protein sequence ID" value="MFH4978960.1"/>
    <property type="molecule type" value="Genomic_DNA"/>
</dbReference>
<name>A0ABD6ERS1_9BILA</name>
<dbReference type="AlphaFoldDB" id="A0ABD6ERS1"/>